<comment type="caution">
    <text evidence="1">The sequence shown here is derived from an EMBL/GenBank/DDBJ whole genome shotgun (WGS) entry which is preliminary data.</text>
</comment>
<dbReference type="EMBL" id="CAMAPF010000936">
    <property type="protein sequence ID" value="CAH9125295.1"/>
    <property type="molecule type" value="Genomic_DNA"/>
</dbReference>
<proteinExistence type="predicted"/>
<evidence type="ECO:0000313" key="1">
    <source>
        <dbReference type="EMBL" id="CAH9125295.1"/>
    </source>
</evidence>
<dbReference type="Proteomes" id="UP001152523">
    <property type="component" value="Unassembled WGS sequence"/>
</dbReference>
<name>A0AAV0EN93_9ASTE</name>
<sequence length="111" mass="12596">MDSIVMIMLKLGGSWTNDYSFKSSTVASPLVFKCVLYSSTYKDFIEQLSSILSDSYNGINHFKLSYMVDGCPPPVYINDEATFCFFLNLKVLQTNFSKYPLCLNSQLMVII</sequence>
<accession>A0AAV0EN93</accession>
<evidence type="ECO:0000313" key="2">
    <source>
        <dbReference type="Proteomes" id="UP001152523"/>
    </source>
</evidence>
<protein>
    <submittedName>
        <fullName evidence="1">Uncharacterized protein</fullName>
    </submittedName>
</protein>
<gene>
    <name evidence="1" type="ORF">CEPIT_LOCUS26648</name>
</gene>
<keyword evidence="2" id="KW-1185">Reference proteome</keyword>
<reference evidence="1" key="1">
    <citation type="submission" date="2022-07" db="EMBL/GenBank/DDBJ databases">
        <authorList>
            <person name="Macas J."/>
            <person name="Novak P."/>
            <person name="Neumann P."/>
        </authorList>
    </citation>
    <scope>NUCLEOTIDE SEQUENCE</scope>
</reference>
<organism evidence="1 2">
    <name type="scientific">Cuscuta epithymum</name>
    <dbReference type="NCBI Taxonomy" id="186058"/>
    <lineage>
        <taxon>Eukaryota</taxon>
        <taxon>Viridiplantae</taxon>
        <taxon>Streptophyta</taxon>
        <taxon>Embryophyta</taxon>
        <taxon>Tracheophyta</taxon>
        <taxon>Spermatophyta</taxon>
        <taxon>Magnoliopsida</taxon>
        <taxon>eudicotyledons</taxon>
        <taxon>Gunneridae</taxon>
        <taxon>Pentapetalae</taxon>
        <taxon>asterids</taxon>
        <taxon>lamiids</taxon>
        <taxon>Solanales</taxon>
        <taxon>Convolvulaceae</taxon>
        <taxon>Cuscuteae</taxon>
        <taxon>Cuscuta</taxon>
        <taxon>Cuscuta subgen. Cuscuta</taxon>
    </lineage>
</organism>
<dbReference type="AlphaFoldDB" id="A0AAV0EN93"/>
<feature type="non-terminal residue" evidence="1">
    <location>
        <position position="111"/>
    </location>
</feature>